<reference evidence="5" key="1">
    <citation type="journal article" date="2019" name="Int. J. Syst. Evol. Microbiol.">
        <title>The Global Catalogue of Microorganisms (GCM) 10K type strain sequencing project: providing services to taxonomists for standard genome sequencing and annotation.</title>
        <authorList>
            <consortium name="The Broad Institute Genomics Platform"/>
            <consortium name="The Broad Institute Genome Sequencing Center for Infectious Disease"/>
            <person name="Wu L."/>
            <person name="Ma J."/>
        </authorList>
    </citation>
    <scope>NUCLEOTIDE SEQUENCE [LARGE SCALE GENOMIC DNA]</scope>
    <source>
        <strain evidence="5">KCTC 52127</strain>
    </source>
</reference>
<dbReference type="Pfam" id="PF00364">
    <property type="entry name" value="Biotin_lipoyl"/>
    <property type="match status" value="1"/>
</dbReference>
<evidence type="ECO:0000256" key="1">
    <source>
        <dbReference type="ARBA" id="ARBA00001938"/>
    </source>
</evidence>
<keyword evidence="5" id="KW-1185">Reference proteome</keyword>
<dbReference type="SUPFAM" id="SSF51230">
    <property type="entry name" value="Single hybrid motif"/>
    <property type="match status" value="1"/>
</dbReference>
<gene>
    <name evidence="4" type="ORF">ACFSRZ_09090</name>
</gene>
<accession>A0ABW5LRX7</accession>
<dbReference type="CDD" id="cd06849">
    <property type="entry name" value="lipoyl_domain"/>
    <property type="match status" value="1"/>
</dbReference>
<sequence>MSFLKLLHKLFFPPKTSPKKLSYKGTFLPEGKQQEIIFPNLNSVGMESTFSSKNSIDTGGPYQIKKWFYNVGDIIEEGDVLCTIETEKVTMEFEVAIGGQISFINQKKGTVSPGETLATLTGIQTKSTHLKSYDNSKPWAIMVYHQGTRIRSKHAGEIRFGPAFLHLKSEPINVFGNQFFGDWFYKTQQGIYLQLWNSNPIKEGVHTKANNDLLFLNTETKELTTIKKGIPSFFWSIEENEHGKLFLIYNTDNREKRIEIA</sequence>
<feature type="domain" description="Lipoyl-binding" evidence="3">
    <location>
        <begin position="43"/>
        <end position="121"/>
    </location>
</feature>
<comment type="caution">
    <text evidence="4">The sequence shown here is derived from an EMBL/GenBank/DDBJ whole genome shotgun (WGS) entry which is preliminary data.</text>
</comment>
<evidence type="ECO:0000256" key="2">
    <source>
        <dbReference type="ARBA" id="ARBA00022823"/>
    </source>
</evidence>
<dbReference type="Gene3D" id="2.40.50.100">
    <property type="match status" value="1"/>
</dbReference>
<comment type="cofactor">
    <cofactor evidence="1">
        <name>(R)-lipoate</name>
        <dbReference type="ChEBI" id="CHEBI:83088"/>
    </cofactor>
</comment>
<dbReference type="InterPro" id="IPR000089">
    <property type="entry name" value="Biotin_lipoyl"/>
</dbReference>
<dbReference type="PROSITE" id="PS00189">
    <property type="entry name" value="LIPOYL"/>
    <property type="match status" value="1"/>
</dbReference>
<dbReference type="InterPro" id="IPR003016">
    <property type="entry name" value="2-oxoA_DH_lipoyl-BS"/>
</dbReference>
<dbReference type="InterPro" id="IPR011053">
    <property type="entry name" value="Single_hybrid_motif"/>
</dbReference>
<dbReference type="EMBL" id="JBHULH010000004">
    <property type="protein sequence ID" value="MFD2567525.1"/>
    <property type="molecule type" value="Genomic_DNA"/>
</dbReference>
<evidence type="ECO:0000313" key="5">
    <source>
        <dbReference type="Proteomes" id="UP001597508"/>
    </source>
</evidence>
<dbReference type="PROSITE" id="PS50968">
    <property type="entry name" value="BIOTINYL_LIPOYL"/>
    <property type="match status" value="1"/>
</dbReference>
<dbReference type="Proteomes" id="UP001597508">
    <property type="component" value="Unassembled WGS sequence"/>
</dbReference>
<evidence type="ECO:0000313" key="4">
    <source>
        <dbReference type="EMBL" id="MFD2567525.1"/>
    </source>
</evidence>
<protein>
    <submittedName>
        <fullName evidence="4">Biotin/lipoyl-containing protein</fullName>
    </submittedName>
</protein>
<proteinExistence type="predicted"/>
<name>A0ABW5LRX7_9FLAO</name>
<evidence type="ECO:0000259" key="3">
    <source>
        <dbReference type="PROSITE" id="PS50968"/>
    </source>
</evidence>
<dbReference type="RefSeq" id="WP_379666235.1">
    <property type="nucleotide sequence ID" value="NZ_JBHULH010000004.1"/>
</dbReference>
<keyword evidence="2" id="KW-0450">Lipoyl</keyword>
<organism evidence="4 5">
    <name type="scientific">Pseudotenacibaculum haliotis</name>
    <dbReference type="NCBI Taxonomy" id="1862138"/>
    <lineage>
        <taxon>Bacteria</taxon>
        <taxon>Pseudomonadati</taxon>
        <taxon>Bacteroidota</taxon>
        <taxon>Flavobacteriia</taxon>
        <taxon>Flavobacteriales</taxon>
        <taxon>Flavobacteriaceae</taxon>
        <taxon>Pseudotenacibaculum</taxon>
    </lineage>
</organism>